<dbReference type="Ensembl" id="ENSSDAT00000013595.1">
    <property type="protein sequence ID" value="ENSSDAP00000012020.1"/>
    <property type="gene ID" value="ENSSDAG00000010839.1"/>
</dbReference>
<dbReference type="PANTHER" id="PTHR15466:SF2">
    <property type="entry name" value="V-SET AND IMMUNOGLOBULIN DOMAIN-CONTAINING PROTEIN 4"/>
    <property type="match status" value="1"/>
</dbReference>
<keyword evidence="1" id="KW-0472">Membrane</keyword>
<dbReference type="InterPro" id="IPR013106">
    <property type="entry name" value="Ig_V-set"/>
</dbReference>
<dbReference type="Proteomes" id="UP000694422">
    <property type="component" value="Unplaced"/>
</dbReference>
<organism evidence="3 4">
    <name type="scientific">Spermophilus dauricus</name>
    <name type="common">Daurian ground squirrel</name>
    <dbReference type="NCBI Taxonomy" id="99837"/>
    <lineage>
        <taxon>Eukaryota</taxon>
        <taxon>Metazoa</taxon>
        <taxon>Chordata</taxon>
        <taxon>Craniata</taxon>
        <taxon>Vertebrata</taxon>
        <taxon>Euteleostomi</taxon>
        <taxon>Mammalia</taxon>
        <taxon>Eutheria</taxon>
        <taxon>Euarchontoglires</taxon>
        <taxon>Glires</taxon>
        <taxon>Rodentia</taxon>
        <taxon>Sciuromorpha</taxon>
        <taxon>Sciuridae</taxon>
        <taxon>Xerinae</taxon>
        <taxon>Marmotini</taxon>
        <taxon>Spermophilus</taxon>
    </lineage>
</organism>
<dbReference type="InterPro" id="IPR013783">
    <property type="entry name" value="Ig-like_fold"/>
</dbReference>
<dbReference type="InterPro" id="IPR007110">
    <property type="entry name" value="Ig-like_dom"/>
</dbReference>
<keyword evidence="1" id="KW-1133">Transmembrane helix</keyword>
<dbReference type="GO" id="GO:0001851">
    <property type="term" value="F:complement component C3b binding"/>
    <property type="evidence" value="ECO:0007669"/>
    <property type="project" value="TreeGrafter"/>
</dbReference>
<dbReference type="InterPro" id="IPR003599">
    <property type="entry name" value="Ig_sub"/>
</dbReference>
<keyword evidence="4" id="KW-1185">Reference proteome</keyword>
<dbReference type="GO" id="GO:0032703">
    <property type="term" value="P:negative regulation of interleukin-2 production"/>
    <property type="evidence" value="ECO:0007669"/>
    <property type="project" value="InterPro"/>
</dbReference>
<feature type="transmembrane region" description="Helical" evidence="1">
    <location>
        <begin position="266"/>
        <end position="288"/>
    </location>
</feature>
<evidence type="ECO:0000313" key="4">
    <source>
        <dbReference type="Proteomes" id="UP000694422"/>
    </source>
</evidence>
<dbReference type="SUPFAM" id="SSF48726">
    <property type="entry name" value="Immunoglobulin"/>
    <property type="match status" value="2"/>
</dbReference>
<accession>A0A8C9PQS1</accession>
<evidence type="ECO:0000259" key="2">
    <source>
        <dbReference type="PROSITE" id="PS50835"/>
    </source>
</evidence>
<evidence type="ECO:0000313" key="3">
    <source>
        <dbReference type="Ensembl" id="ENSSDAP00000012020.1"/>
    </source>
</evidence>
<dbReference type="SMART" id="SM00406">
    <property type="entry name" value="IGv"/>
    <property type="match status" value="1"/>
</dbReference>
<dbReference type="Pfam" id="PF07686">
    <property type="entry name" value="V-set"/>
    <property type="match status" value="1"/>
</dbReference>
<reference evidence="3" key="2">
    <citation type="submission" date="2025-09" db="UniProtKB">
        <authorList>
            <consortium name="Ensembl"/>
        </authorList>
    </citation>
    <scope>IDENTIFICATION</scope>
</reference>
<name>A0A8C9PQS1_SPEDA</name>
<dbReference type="InterPro" id="IPR039944">
    <property type="entry name" value="VSIG4_IgV"/>
</dbReference>
<dbReference type="PANTHER" id="PTHR15466">
    <property type="entry name" value="V-SET AND IMMUNOGLOBULIN DOMAIN CONTAINING 4"/>
    <property type="match status" value="1"/>
</dbReference>
<dbReference type="InterPro" id="IPR036179">
    <property type="entry name" value="Ig-like_dom_sf"/>
</dbReference>
<dbReference type="SMART" id="SM00408">
    <property type="entry name" value="IGc2"/>
    <property type="match status" value="1"/>
</dbReference>
<dbReference type="SMART" id="SM00409">
    <property type="entry name" value="IG"/>
    <property type="match status" value="2"/>
</dbReference>
<feature type="domain" description="Ig-like" evidence="2">
    <location>
        <begin position="140"/>
        <end position="223"/>
    </location>
</feature>
<dbReference type="PROSITE" id="PS50835">
    <property type="entry name" value="IG_LIKE"/>
    <property type="match status" value="1"/>
</dbReference>
<reference evidence="3" key="1">
    <citation type="submission" date="2025-08" db="UniProtKB">
        <authorList>
            <consortium name="Ensembl"/>
        </authorList>
    </citation>
    <scope>IDENTIFICATION</scope>
</reference>
<dbReference type="Gene3D" id="2.60.40.10">
    <property type="entry name" value="Immunoglobulins"/>
    <property type="match status" value="2"/>
</dbReference>
<dbReference type="AlphaFoldDB" id="A0A8C9PQS1"/>
<dbReference type="Pfam" id="PF13927">
    <property type="entry name" value="Ig_3"/>
    <property type="match status" value="1"/>
</dbReference>
<dbReference type="GO" id="GO:0042130">
    <property type="term" value="P:negative regulation of T cell proliferation"/>
    <property type="evidence" value="ECO:0007669"/>
    <property type="project" value="InterPro"/>
</dbReference>
<dbReference type="CDD" id="cd16082">
    <property type="entry name" value="IgC_CRIg"/>
    <property type="match status" value="1"/>
</dbReference>
<dbReference type="GO" id="GO:0043031">
    <property type="term" value="P:negative regulation of macrophage activation"/>
    <property type="evidence" value="ECO:0007669"/>
    <property type="project" value="InterPro"/>
</dbReference>
<protein>
    <submittedName>
        <fullName evidence="3">V-set and immunoglobulin domain containing 4</fullName>
    </submittedName>
</protein>
<dbReference type="InterPro" id="IPR003598">
    <property type="entry name" value="Ig_sub2"/>
</dbReference>
<keyword evidence="1" id="KW-0812">Transmembrane</keyword>
<dbReference type="CDD" id="cd16089">
    <property type="entry name" value="IgV_CRIg"/>
    <property type="match status" value="1"/>
</dbReference>
<proteinExistence type="predicted"/>
<dbReference type="GO" id="GO:0045957">
    <property type="term" value="P:negative regulation of complement activation, alternative pathway"/>
    <property type="evidence" value="ECO:0007669"/>
    <property type="project" value="TreeGrafter"/>
</dbReference>
<evidence type="ECO:0000256" key="1">
    <source>
        <dbReference type="SAM" id="Phobius"/>
    </source>
</evidence>
<dbReference type="InterPro" id="IPR039939">
    <property type="entry name" value="VSIG4"/>
</dbReference>
<sequence>MGRQCLFQCPHPFPSGHPILEGPESVIGPWKGDVNIPCTYGPLKGYTQVLVKWLVQRGSNSVTIFLRDSSGDHIQQAKYRRRLNVSYEVPGDVSLQLNTLEMDDRGHYICEVTWNTPDGTQVVREKIIEFRVQKLPVSKPTVTTGSGYGFTVPQGMRISLQCQARGSPPISYIWYKEQTNNLEPIRVANLSTLLFKPAVVANSGSYFCTAKGRVGSEQRSDIVKFVVKGESLTSQLLATSIVNPSRNWTTEVSDYLGNTVAGGLPIFAIILIISLCCVVVITMVYIMLCRKTSQQEHVYEVSRMPSSEASDSGETMRVAIYTSGCSSDEPAPRALDNNYSDDPCLGQEYQIIAQINGDYARLLHTVPLDYEILGNEVKSVC</sequence>